<protein>
    <recommendedName>
        <fullName evidence="3">F-box domain-containing protein</fullName>
    </recommendedName>
</protein>
<comment type="caution">
    <text evidence="1">The sequence shown here is derived from an EMBL/GenBank/DDBJ whole genome shotgun (WGS) entry which is preliminary data.</text>
</comment>
<organism evidence="1 2">
    <name type="scientific">Rhodotorula taiwanensis</name>
    <dbReference type="NCBI Taxonomy" id="741276"/>
    <lineage>
        <taxon>Eukaryota</taxon>
        <taxon>Fungi</taxon>
        <taxon>Dikarya</taxon>
        <taxon>Basidiomycota</taxon>
        <taxon>Pucciniomycotina</taxon>
        <taxon>Microbotryomycetes</taxon>
        <taxon>Sporidiobolales</taxon>
        <taxon>Sporidiobolaceae</taxon>
        <taxon>Rhodotorula</taxon>
    </lineage>
</organism>
<dbReference type="AlphaFoldDB" id="A0A2S5B569"/>
<evidence type="ECO:0000313" key="2">
    <source>
        <dbReference type="Proteomes" id="UP000237144"/>
    </source>
</evidence>
<dbReference type="EMBL" id="PJQD01000069">
    <property type="protein sequence ID" value="POY71917.1"/>
    <property type="molecule type" value="Genomic_DNA"/>
</dbReference>
<proteinExistence type="predicted"/>
<evidence type="ECO:0000313" key="1">
    <source>
        <dbReference type="EMBL" id="POY71917.1"/>
    </source>
</evidence>
<reference evidence="1 2" key="1">
    <citation type="journal article" date="2018" name="Front. Microbiol.">
        <title>Prospects for Fungal Bioremediation of Acidic Radioactive Waste Sites: Characterization and Genome Sequence of Rhodotorula taiwanensis MD1149.</title>
        <authorList>
            <person name="Tkavc R."/>
            <person name="Matrosova V.Y."/>
            <person name="Grichenko O.E."/>
            <person name="Gostincar C."/>
            <person name="Volpe R.P."/>
            <person name="Klimenkova P."/>
            <person name="Gaidamakova E.K."/>
            <person name="Zhou C.E."/>
            <person name="Stewart B.J."/>
            <person name="Lyman M.G."/>
            <person name="Malfatti S.A."/>
            <person name="Rubinfeld B."/>
            <person name="Courtot M."/>
            <person name="Singh J."/>
            <person name="Dalgard C.L."/>
            <person name="Hamilton T."/>
            <person name="Frey K.G."/>
            <person name="Gunde-Cimerman N."/>
            <person name="Dugan L."/>
            <person name="Daly M.J."/>
        </authorList>
    </citation>
    <scope>NUCLEOTIDE SEQUENCE [LARGE SCALE GENOMIC DNA]</scope>
    <source>
        <strain evidence="1 2">MD1149</strain>
    </source>
</reference>
<dbReference type="OrthoDB" id="2520339at2759"/>
<sequence>MAFLFELASGVRAELASGVRALFSRRPASLLDMPDDVLERIGHYLAVLDTKRTNCGTPRLKYHYVNRRLYRIFRPRWFRHLDLAFDKQGDERNLIEKLLWAADIRRFVTSAKVTLSKEEAEVEAIALGVLVHLEQLEIAMEPNGWNHRGWIPNAAHDAALASLAGRFPGLRVLTCGQYTTTDDDSILELKRSPLPQSLSTFGIRIYDSSLLSTALPDVRVISMVAVLSKMNPPQVSLPWYTLQTLSVGLSLSLAYNRWLAETLEIATRDGTETIPLRHLKVWATPYEQTAKAYLPDLGSIESILRLLTMSDLKTLQLKFGIAATAAMEHIALSALQSLDLRFECDVLGENCFLDLVGGLVKAAPHLVRLVVDATDLFCPTAEHALARLRLSAWNLARQHPQVRALSLLAAESQIIDFRTWRIRGSVDAWVRWTRRSPLDAFAVDVWYFYEAPEDV</sequence>
<keyword evidence="2" id="KW-1185">Reference proteome</keyword>
<evidence type="ECO:0008006" key="3">
    <source>
        <dbReference type="Google" id="ProtNLM"/>
    </source>
</evidence>
<accession>A0A2S5B569</accession>
<name>A0A2S5B569_9BASI</name>
<gene>
    <name evidence="1" type="ORF">BMF94_5053</name>
</gene>
<dbReference type="Proteomes" id="UP000237144">
    <property type="component" value="Unassembled WGS sequence"/>
</dbReference>